<dbReference type="GO" id="GO:0005886">
    <property type="term" value="C:plasma membrane"/>
    <property type="evidence" value="ECO:0007669"/>
    <property type="project" value="UniProtKB-SubCell"/>
</dbReference>
<dbReference type="SUPFAM" id="SSF103473">
    <property type="entry name" value="MFS general substrate transporter"/>
    <property type="match status" value="1"/>
</dbReference>
<gene>
    <name evidence="8" type="primary">pbuE</name>
    <name evidence="8" type="ORF">SPSYN_01683</name>
</gene>
<evidence type="ECO:0000256" key="6">
    <source>
        <dbReference type="SAM" id="Phobius"/>
    </source>
</evidence>
<evidence type="ECO:0000256" key="1">
    <source>
        <dbReference type="ARBA" id="ARBA00004651"/>
    </source>
</evidence>
<keyword evidence="5 6" id="KW-0472">Membrane</keyword>
<feature type="transmembrane region" description="Helical" evidence="6">
    <location>
        <begin position="49"/>
        <end position="69"/>
    </location>
</feature>
<dbReference type="InterPro" id="IPR011701">
    <property type="entry name" value="MFS"/>
</dbReference>
<protein>
    <submittedName>
        <fullName evidence="8">Purine efflux pump PbuE</fullName>
    </submittedName>
</protein>
<dbReference type="InterPro" id="IPR036259">
    <property type="entry name" value="MFS_trans_sf"/>
</dbReference>
<dbReference type="PANTHER" id="PTHR23531">
    <property type="entry name" value="QUINOLENE RESISTANCE PROTEIN NORA"/>
    <property type="match status" value="1"/>
</dbReference>
<dbReference type="Proteomes" id="UP000798488">
    <property type="component" value="Unassembled WGS sequence"/>
</dbReference>
<evidence type="ECO:0000256" key="3">
    <source>
        <dbReference type="ARBA" id="ARBA00022692"/>
    </source>
</evidence>
<feature type="transmembrane region" description="Helical" evidence="6">
    <location>
        <begin position="113"/>
        <end position="131"/>
    </location>
</feature>
<evidence type="ECO:0000256" key="4">
    <source>
        <dbReference type="ARBA" id="ARBA00022989"/>
    </source>
</evidence>
<feature type="transmembrane region" description="Helical" evidence="6">
    <location>
        <begin position="337"/>
        <end position="355"/>
    </location>
</feature>
<comment type="caution">
    <text evidence="8">The sequence shown here is derived from an EMBL/GenBank/DDBJ whole genome shotgun (WGS) entry which is preliminary data.</text>
</comment>
<dbReference type="OrthoDB" id="9814001at2"/>
<dbReference type="AlphaFoldDB" id="A0A9D3AWK2"/>
<keyword evidence="9" id="KW-1185">Reference proteome</keyword>
<keyword evidence="2" id="KW-0813">Transport</keyword>
<accession>A0A9D3AWK2</accession>
<feature type="transmembrane region" description="Helical" evidence="6">
    <location>
        <begin position="245"/>
        <end position="263"/>
    </location>
</feature>
<feature type="transmembrane region" description="Helical" evidence="6">
    <location>
        <begin position="275"/>
        <end position="293"/>
    </location>
</feature>
<dbReference type="PROSITE" id="PS50850">
    <property type="entry name" value="MFS"/>
    <property type="match status" value="1"/>
</dbReference>
<feature type="transmembrane region" description="Helical" evidence="6">
    <location>
        <begin position="361"/>
        <end position="382"/>
    </location>
</feature>
<evidence type="ECO:0000313" key="8">
    <source>
        <dbReference type="EMBL" id="KAF1085540.1"/>
    </source>
</evidence>
<dbReference type="InterPro" id="IPR052714">
    <property type="entry name" value="MFS_Exporter"/>
</dbReference>
<dbReference type="RefSeq" id="WP_161821990.1">
    <property type="nucleotide sequence ID" value="NZ_LSRS01000003.1"/>
</dbReference>
<feature type="transmembrane region" description="Helical" evidence="6">
    <location>
        <begin position="12"/>
        <end position="34"/>
    </location>
</feature>
<feature type="transmembrane region" description="Helical" evidence="6">
    <location>
        <begin position="212"/>
        <end position="233"/>
    </location>
</feature>
<evidence type="ECO:0000313" key="9">
    <source>
        <dbReference type="Proteomes" id="UP000798488"/>
    </source>
</evidence>
<feature type="transmembrane region" description="Helical" evidence="6">
    <location>
        <begin position="81"/>
        <end position="107"/>
    </location>
</feature>
<name>A0A9D3AWK2_9FIRM</name>
<comment type="subcellular location">
    <subcellularLocation>
        <location evidence="1">Cell membrane</location>
        <topology evidence="1">Multi-pass membrane protein</topology>
    </subcellularLocation>
</comment>
<feature type="transmembrane region" description="Helical" evidence="6">
    <location>
        <begin position="143"/>
        <end position="163"/>
    </location>
</feature>
<dbReference type="EMBL" id="LSRS01000003">
    <property type="protein sequence ID" value="KAF1085540.1"/>
    <property type="molecule type" value="Genomic_DNA"/>
</dbReference>
<dbReference type="PANTHER" id="PTHR23531:SF2">
    <property type="entry name" value="PERMEASE"/>
    <property type="match status" value="1"/>
</dbReference>
<keyword evidence="4 6" id="KW-1133">Transmembrane helix</keyword>
<feature type="transmembrane region" description="Helical" evidence="6">
    <location>
        <begin position="169"/>
        <end position="191"/>
    </location>
</feature>
<dbReference type="GO" id="GO:0022857">
    <property type="term" value="F:transmembrane transporter activity"/>
    <property type="evidence" value="ECO:0007669"/>
    <property type="project" value="InterPro"/>
</dbReference>
<dbReference type="InterPro" id="IPR020846">
    <property type="entry name" value="MFS_dom"/>
</dbReference>
<evidence type="ECO:0000259" key="7">
    <source>
        <dbReference type="PROSITE" id="PS50850"/>
    </source>
</evidence>
<evidence type="ECO:0000256" key="5">
    <source>
        <dbReference type="ARBA" id="ARBA00023136"/>
    </source>
</evidence>
<dbReference type="CDD" id="cd17489">
    <property type="entry name" value="MFS_YfcJ_like"/>
    <property type="match status" value="1"/>
</dbReference>
<dbReference type="Pfam" id="PF07690">
    <property type="entry name" value="MFS_1"/>
    <property type="match status" value="1"/>
</dbReference>
<feature type="transmembrane region" description="Helical" evidence="6">
    <location>
        <begin position="299"/>
        <end position="325"/>
    </location>
</feature>
<proteinExistence type="predicted"/>
<dbReference type="Gene3D" id="1.20.1250.20">
    <property type="entry name" value="MFS general substrate transporter like domains"/>
    <property type="match status" value="2"/>
</dbReference>
<feature type="domain" description="Major facilitator superfamily (MFS) profile" evidence="7">
    <location>
        <begin position="15"/>
        <end position="387"/>
    </location>
</feature>
<reference evidence="8" key="1">
    <citation type="submission" date="2016-02" db="EMBL/GenBank/DDBJ databases">
        <title>Draft Genome Sequence of Sporotomaculum syntrophicum Strain FB, a Syntrophic Benzoate Degrader.</title>
        <authorList>
            <person name="Nobu M.K."/>
            <person name="Narihiro T."/>
            <person name="Qiu Y.-L."/>
            <person name="Ohashi A."/>
            <person name="Liu W.-T."/>
            <person name="Yuji S."/>
        </authorList>
    </citation>
    <scope>NUCLEOTIDE SEQUENCE</scope>
    <source>
        <strain evidence="8">FB</strain>
    </source>
</reference>
<evidence type="ECO:0000256" key="2">
    <source>
        <dbReference type="ARBA" id="ARBA00022448"/>
    </source>
</evidence>
<keyword evidence="3 6" id="KW-0812">Transmembrane</keyword>
<sequence length="397" mass="43634">MLDPNMQTQRLWTSNFFILIIANFALFIAYYMLFPTLPVYIKEITGKDALTGLAMGSLLLAAVLFRPFAGRLIDTGKRKAVFLFGTAIFFLCTISFNLAPVLLILLAARFIQGFGWAYCNTAAGTLASDIIPKPRLAEGMGYYGLSLSLGMAIGPALGLFLIQGYGFQFMFNICAGYVFLSFLLALLIKYSNLKIAATKKPLSLKTIFEKKAIHPSLVIFFTSIGYAAVVSFLALFGQERHVSDVGLFFVVYAISLTISRPFFGRLADTKGYDMVVVSGLILCSLAMTIIYFAHTLPVFILAGMVYGIGYGAVQPTTQALSVLYVPMERRGSATATFFLFLDLGMCLGAVMWGVVAHYFGYGLMYLMVIIPTLLALLVYLLFPREAEKQQELSIANS</sequence>
<organism evidence="8 9">
    <name type="scientific">Sporotomaculum syntrophicum</name>
    <dbReference type="NCBI Taxonomy" id="182264"/>
    <lineage>
        <taxon>Bacteria</taxon>
        <taxon>Bacillati</taxon>
        <taxon>Bacillota</taxon>
        <taxon>Clostridia</taxon>
        <taxon>Eubacteriales</taxon>
        <taxon>Desulfallaceae</taxon>
        <taxon>Sporotomaculum</taxon>
    </lineage>
</organism>